<keyword evidence="7" id="KW-1185">Reference proteome</keyword>
<evidence type="ECO:0000256" key="2">
    <source>
        <dbReference type="ARBA" id="ARBA00005692"/>
    </source>
</evidence>
<evidence type="ECO:0000313" key="8">
    <source>
        <dbReference type="WBParaSite" id="Gr19_v10_g3598.t1"/>
    </source>
</evidence>
<feature type="transmembrane region" description="Helical" evidence="6">
    <location>
        <begin position="156"/>
        <end position="184"/>
    </location>
</feature>
<keyword evidence="5 6" id="KW-0472">Membrane</keyword>
<proteinExistence type="inferred from homology"/>
<evidence type="ECO:0000256" key="1">
    <source>
        <dbReference type="ARBA" id="ARBA00004141"/>
    </source>
</evidence>
<dbReference type="GO" id="GO:0004888">
    <property type="term" value="F:transmembrane signaling receptor activity"/>
    <property type="evidence" value="ECO:0007669"/>
    <property type="project" value="InterPro"/>
</dbReference>
<dbReference type="WBParaSite" id="Gr19_v10_g3598.t1">
    <property type="protein sequence ID" value="Gr19_v10_g3598.t1"/>
    <property type="gene ID" value="Gr19_v10_g3598"/>
</dbReference>
<comment type="subcellular location">
    <subcellularLocation>
        <location evidence="1">Membrane</location>
        <topology evidence="1">Multi-pass membrane protein</topology>
    </subcellularLocation>
</comment>
<keyword evidence="3 6" id="KW-0812">Transmembrane</keyword>
<organism evidence="7 8">
    <name type="scientific">Globodera rostochiensis</name>
    <name type="common">Golden nematode worm</name>
    <name type="synonym">Heterodera rostochiensis</name>
    <dbReference type="NCBI Taxonomy" id="31243"/>
    <lineage>
        <taxon>Eukaryota</taxon>
        <taxon>Metazoa</taxon>
        <taxon>Ecdysozoa</taxon>
        <taxon>Nematoda</taxon>
        <taxon>Chromadorea</taxon>
        <taxon>Rhabditida</taxon>
        <taxon>Tylenchina</taxon>
        <taxon>Tylenchomorpha</taxon>
        <taxon>Tylenchoidea</taxon>
        <taxon>Heteroderidae</taxon>
        <taxon>Heteroderinae</taxon>
        <taxon>Globodera</taxon>
    </lineage>
</organism>
<feature type="transmembrane region" description="Helical" evidence="6">
    <location>
        <begin position="21"/>
        <end position="43"/>
    </location>
</feature>
<evidence type="ECO:0000256" key="3">
    <source>
        <dbReference type="ARBA" id="ARBA00022692"/>
    </source>
</evidence>
<dbReference type="GO" id="GO:0016020">
    <property type="term" value="C:membrane"/>
    <property type="evidence" value="ECO:0007669"/>
    <property type="project" value="UniProtKB-SubCell"/>
</dbReference>
<dbReference type="Gene3D" id="1.20.1070.10">
    <property type="entry name" value="Rhodopsin 7-helix transmembrane proteins"/>
    <property type="match status" value="1"/>
</dbReference>
<keyword evidence="4 6" id="KW-1133">Transmembrane helix</keyword>
<dbReference type="PANTHER" id="PTHR31552:SF8">
    <property type="entry name" value="SERPENTINE RECEPTOR CLASS GAMMA"/>
    <property type="match status" value="1"/>
</dbReference>
<dbReference type="AlphaFoldDB" id="A0A914HRL5"/>
<protein>
    <recommendedName>
        <fullName evidence="6">Serpentine receptor class gamma</fullName>
    </recommendedName>
</protein>
<feature type="transmembrane region" description="Helical" evidence="6">
    <location>
        <begin position="204"/>
        <end position="228"/>
    </location>
</feature>
<evidence type="ECO:0000256" key="5">
    <source>
        <dbReference type="ARBA" id="ARBA00023136"/>
    </source>
</evidence>
<sequence length="325" mass="37531">MALYIAQIVTIVRHKQFHNSFYALFVMRAIPDWLGVFGSFYSYRLPCIIGAVLYPIYLKFPNWMFALSLFSTEYTFQANNLVTILMLLNRLSAIAMPTKHEKLWRKLLPFLTLFVYCMPLITCWPVFKMKAAIRMSTPNSTTDLNFSMAEAGDGPYLIYITYICTVFSVIFMILCILINIATFVAYKLHMKKVGNNSDDIERKLLIYALATFLGHFLFASLYLIGIVLNSIDPATMPVIFIYHPLIMDTGTVVLSSWLLLWASATFRQQLAKDFGIIRINKVQTIRVNGQDGARNRSNRRSNKWIVTKQKLQKKINFWPIPDPER</sequence>
<dbReference type="GO" id="GO:0007606">
    <property type="term" value="P:sensory perception of chemical stimulus"/>
    <property type="evidence" value="ECO:0007669"/>
    <property type="project" value="UniProtKB-UniRule"/>
</dbReference>
<reference evidence="8" key="1">
    <citation type="submission" date="2022-11" db="UniProtKB">
        <authorList>
            <consortium name="WormBaseParasite"/>
        </authorList>
    </citation>
    <scope>IDENTIFICATION</scope>
</reference>
<comment type="similarity">
    <text evidence="2 6">Belongs to the nematode receptor-like protein srg family.</text>
</comment>
<comment type="caution">
    <text evidence="6">Lacks conserved residue(s) required for the propagation of feature annotation.</text>
</comment>
<feature type="transmembrane region" description="Helical" evidence="6">
    <location>
        <begin position="107"/>
        <end position="127"/>
    </location>
</feature>
<evidence type="ECO:0000313" key="7">
    <source>
        <dbReference type="Proteomes" id="UP000887572"/>
    </source>
</evidence>
<dbReference type="SUPFAM" id="SSF81321">
    <property type="entry name" value="Family A G protein-coupled receptor-like"/>
    <property type="match status" value="1"/>
</dbReference>
<feature type="transmembrane region" description="Helical" evidence="6">
    <location>
        <begin position="240"/>
        <end position="262"/>
    </location>
</feature>
<dbReference type="InterPro" id="IPR000609">
    <property type="entry name" value="7TM_GPCR_serpentine_rcpt_Srg"/>
</dbReference>
<accession>A0A914HRL5</accession>
<name>A0A914HRL5_GLORO</name>
<dbReference type="Pfam" id="PF02118">
    <property type="entry name" value="Srg"/>
    <property type="match status" value="1"/>
</dbReference>
<dbReference type="PANTHER" id="PTHR31552">
    <property type="entry name" value="SERPENTINE RECEPTOR CLASS GAMMA"/>
    <property type="match status" value="1"/>
</dbReference>
<dbReference type="Proteomes" id="UP000887572">
    <property type="component" value="Unplaced"/>
</dbReference>
<evidence type="ECO:0000256" key="6">
    <source>
        <dbReference type="RuleBase" id="RU280813"/>
    </source>
</evidence>
<evidence type="ECO:0000256" key="4">
    <source>
        <dbReference type="ARBA" id="ARBA00022989"/>
    </source>
</evidence>